<evidence type="ECO:0000313" key="1">
    <source>
        <dbReference type="EMBL" id="AKF05398.1"/>
    </source>
</evidence>
<dbReference type="STRING" id="927083.DB32_002547"/>
<accession>A0A0F6W1Z9</accession>
<keyword evidence="2" id="KW-1185">Reference proteome</keyword>
<reference evidence="1 2" key="1">
    <citation type="submission" date="2015-03" db="EMBL/GenBank/DDBJ databases">
        <title>Genome assembly of Sandaracinus amylolyticus DSM 53668.</title>
        <authorList>
            <person name="Sharma G."/>
            <person name="Subramanian S."/>
        </authorList>
    </citation>
    <scope>NUCLEOTIDE SEQUENCE [LARGE SCALE GENOMIC DNA]</scope>
    <source>
        <strain evidence="1 2">DSM 53668</strain>
    </source>
</reference>
<sequence>MPLARAQHYGVHTGVGSIDVIYRRTGSLRELRVGAASRGAQIAPLVLLTIG</sequence>
<dbReference type="Proteomes" id="UP000034883">
    <property type="component" value="Chromosome"/>
</dbReference>
<protein>
    <submittedName>
        <fullName evidence="1">Uncharacterized protein</fullName>
    </submittedName>
</protein>
<evidence type="ECO:0000313" key="2">
    <source>
        <dbReference type="Proteomes" id="UP000034883"/>
    </source>
</evidence>
<dbReference type="KEGG" id="samy:DB32_002547"/>
<dbReference type="AlphaFoldDB" id="A0A0F6W1Z9"/>
<name>A0A0F6W1Z9_9BACT</name>
<gene>
    <name evidence="1" type="ORF">DB32_002547</name>
</gene>
<dbReference type="EMBL" id="CP011125">
    <property type="protein sequence ID" value="AKF05398.1"/>
    <property type="molecule type" value="Genomic_DNA"/>
</dbReference>
<organism evidence="1 2">
    <name type="scientific">Sandaracinus amylolyticus</name>
    <dbReference type="NCBI Taxonomy" id="927083"/>
    <lineage>
        <taxon>Bacteria</taxon>
        <taxon>Pseudomonadati</taxon>
        <taxon>Myxococcota</taxon>
        <taxon>Polyangia</taxon>
        <taxon>Polyangiales</taxon>
        <taxon>Sandaracinaceae</taxon>
        <taxon>Sandaracinus</taxon>
    </lineage>
</organism>
<proteinExistence type="predicted"/>